<organism evidence="1">
    <name type="scientific">Diabrotica virgifera virgifera</name>
    <name type="common">western corn rootworm</name>
    <dbReference type="NCBI Taxonomy" id="50390"/>
    <lineage>
        <taxon>Eukaryota</taxon>
        <taxon>Metazoa</taxon>
        <taxon>Ecdysozoa</taxon>
        <taxon>Arthropoda</taxon>
        <taxon>Hexapoda</taxon>
        <taxon>Insecta</taxon>
        <taxon>Pterygota</taxon>
        <taxon>Neoptera</taxon>
        <taxon>Endopterygota</taxon>
        <taxon>Coleoptera</taxon>
        <taxon>Polyphaga</taxon>
        <taxon>Cucujiformia</taxon>
        <taxon>Chrysomeloidea</taxon>
        <taxon>Chrysomelidae</taxon>
        <taxon>Galerucinae</taxon>
        <taxon>Diabroticina</taxon>
        <taxon>Diabroticites</taxon>
        <taxon>Diabrotica</taxon>
    </lineage>
</organism>
<dbReference type="InParanoid" id="A0A6P7GH20"/>
<evidence type="ECO:0000313" key="1">
    <source>
        <dbReference type="RefSeq" id="XP_028149114.1"/>
    </source>
</evidence>
<name>A0A6P7GH20_DIAVI</name>
<proteinExistence type="predicted"/>
<protein>
    <submittedName>
        <fullName evidence="1">Uncharacterized protein LOC114342504</fullName>
    </submittedName>
</protein>
<accession>A0A6P7GH20</accession>
<sequence length="138" mass="16369">MEAGKQILGYKGKADQPWITLDTKTKIKERRAINTELIRTTNQIKRKEIQGKYTEKNKEVKKQARTDKMLYMEQMTEKVEEAARIHDTRTLYSITKEIKEGKNKQRTKLMGKEGETLITQKEIAQRWTQFFAERSMKK</sequence>
<dbReference type="RefSeq" id="XP_028149114.1">
    <property type="nucleotide sequence ID" value="XM_028293313.1"/>
</dbReference>
<dbReference type="AlphaFoldDB" id="A0A6P7GH20"/>
<reference evidence="1" key="1">
    <citation type="submission" date="2025-08" db="UniProtKB">
        <authorList>
            <consortium name="RefSeq"/>
        </authorList>
    </citation>
    <scope>IDENTIFICATION</scope>
    <source>
        <tissue evidence="1">Whole insect</tissue>
    </source>
</reference>
<gene>
    <name evidence="1" type="primary">LOC114342504</name>
</gene>